<evidence type="ECO:0000313" key="2">
    <source>
        <dbReference type="WBParaSite" id="HCON_00145040-00001"/>
    </source>
</evidence>
<reference evidence="2" key="1">
    <citation type="submission" date="2020-12" db="UniProtKB">
        <authorList>
            <consortium name="WormBaseParasite"/>
        </authorList>
    </citation>
    <scope>IDENTIFICATION</scope>
    <source>
        <strain evidence="2">MHco3</strain>
    </source>
</reference>
<evidence type="ECO:0000313" key="1">
    <source>
        <dbReference type="Proteomes" id="UP000025227"/>
    </source>
</evidence>
<dbReference type="Proteomes" id="UP000025227">
    <property type="component" value="Unplaced"/>
</dbReference>
<name>A0A7I4YV84_HAECO</name>
<keyword evidence="1" id="KW-1185">Reference proteome</keyword>
<sequence>VSTCIHRHQAPLLVRTTAFLWRRLRRSCWQLRSRSDVHCLVERSATTDSSCCRPASSSLCNSYDGEPPSKQTCRDEEKDPFGLDDFFVRVYGRSVTIEDQKGVPRRFSHPMIQHVRRSRSG</sequence>
<dbReference type="WBParaSite" id="HCON_00145040-00001">
    <property type="protein sequence ID" value="HCON_00145040-00001"/>
    <property type="gene ID" value="HCON_00145040"/>
</dbReference>
<dbReference type="AlphaFoldDB" id="A0A7I4YV84"/>
<protein>
    <submittedName>
        <fullName evidence="2">Uncharacterized protein</fullName>
    </submittedName>
</protein>
<dbReference type="OrthoDB" id="5865307at2759"/>
<organism evidence="1 2">
    <name type="scientific">Haemonchus contortus</name>
    <name type="common">Barber pole worm</name>
    <dbReference type="NCBI Taxonomy" id="6289"/>
    <lineage>
        <taxon>Eukaryota</taxon>
        <taxon>Metazoa</taxon>
        <taxon>Ecdysozoa</taxon>
        <taxon>Nematoda</taxon>
        <taxon>Chromadorea</taxon>
        <taxon>Rhabditida</taxon>
        <taxon>Rhabditina</taxon>
        <taxon>Rhabditomorpha</taxon>
        <taxon>Strongyloidea</taxon>
        <taxon>Trichostrongylidae</taxon>
        <taxon>Haemonchus</taxon>
    </lineage>
</organism>
<proteinExistence type="predicted"/>
<accession>A0A7I4YV84</accession>